<sequence>MDLRDNRSSLNELQDKIRCLTDENVQLRDKNESHFTKLGYLESRLGYLAGSKTDLSSKLVSSEEEKLKISKELVEVHIQTNKVREQYEKEIFDLKIKILSQEGVVVEMEMERDRLCRELQSVTGRLRVVERTGSDLTEEYMTLKRNYLALTEAHNKEVVQNDELSAELLGLAQARDDLFRQTEEQQQRAAQELDRVRALVSRMSHNRVMCEYIFEHNKSCMSLLGNQDVIKDMLEQMKKSYEEQQHRLEEKVVAMGKEQQENKRAIRDTQQKLAEQSAAMLSSQSQLKEVEEENSKLQMQVKELNEEYRARLGCYLQDLAEYVDGLAEGRGVKGPPERVKMRGFVDSMLQEVRSSYRAREEQLASAARSYKKRLQRLTKSHQALLSAYRVQREQVLSQPESGLDPGPPEAHFSLESSELRGETERELQLLRQDKARLEGQLREAEKPVAVVTRPIQTVNFQDSGKSGQISEEAWTDIRKQLREITNSTQEGHERERAQLITRATVAEEQLLELQEYVDKHLGRYKQEITRLRRLLGLETGLAHRAEAPKPRQSIARSRIQAMKYDLPPP</sequence>
<proteinExistence type="predicted"/>
<dbReference type="Pfam" id="PF14739">
    <property type="entry name" value="DUF4472"/>
    <property type="match status" value="1"/>
</dbReference>
<dbReference type="PANTHER" id="PTHR22106:SF5">
    <property type="entry name" value="COILED-COIL DOMAIN-CONTAINING PROTEIN 78"/>
    <property type="match status" value="1"/>
</dbReference>
<reference evidence="3" key="2">
    <citation type="submission" date="2014-03" db="EMBL/GenBank/DDBJ databases">
        <authorList>
            <person name="Genoscope - CEA"/>
        </authorList>
    </citation>
    <scope>NUCLEOTIDE SEQUENCE</scope>
</reference>
<evidence type="ECO:0000313" key="3">
    <source>
        <dbReference type="EMBL" id="CDQ58737.1"/>
    </source>
</evidence>
<keyword evidence="1" id="KW-0175">Coiled coil</keyword>
<dbReference type="PaxDb" id="8022-A0A060VV63"/>
<feature type="domain" description="DUF4472" evidence="2">
    <location>
        <begin position="62"/>
        <end position="168"/>
    </location>
</feature>
<name>A0A060VV63_ONCMY</name>
<dbReference type="EMBL" id="FR904310">
    <property type="protein sequence ID" value="CDQ58737.1"/>
    <property type="molecule type" value="Genomic_DNA"/>
</dbReference>
<feature type="coiled-coil region" evidence="1">
    <location>
        <begin position="420"/>
        <end position="447"/>
    </location>
</feature>
<dbReference type="InterPro" id="IPR029329">
    <property type="entry name" value="DUF4472"/>
</dbReference>
<reference evidence="3" key="1">
    <citation type="journal article" date="2014" name="Nat. Commun.">
        <title>The rainbow trout genome provides novel insights into evolution after whole-genome duplication in vertebrates.</title>
        <authorList>
            <person name="Berthelot C."/>
            <person name="Brunet F."/>
            <person name="Chalopin D."/>
            <person name="Juanchich A."/>
            <person name="Bernard M."/>
            <person name="Noel B."/>
            <person name="Bento P."/>
            <person name="Da Silva C."/>
            <person name="Labadie K."/>
            <person name="Alberti A."/>
            <person name="Aury J.M."/>
            <person name="Louis A."/>
            <person name="Dehais P."/>
            <person name="Bardou P."/>
            <person name="Montfort J."/>
            <person name="Klopp C."/>
            <person name="Cabau C."/>
            <person name="Gaspin C."/>
            <person name="Thorgaard G.H."/>
            <person name="Boussaha M."/>
            <person name="Quillet E."/>
            <person name="Guyomard R."/>
            <person name="Galiana D."/>
            <person name="Bobe J."/>
            <person name="Volff J.N."/>
            <person name="Genet C."/>
            <person name="Wincker P."/>
            <person name="Jaillon O."/>
            <person name="Roest Crollius H."/>
            <person name="Guiguen Y."/>
        </authorList>
    </citation>
    <scope>NUCLEOTIDE SEQUENCE [LARGE SCALE GENOMIC DNA]</scope>
</reference>
<dbReference type="PANTHER" id="PTHR22106">
    <property type="entry name" value="COILED-COIL DOMAIN-CONTAINING PROTEIN 78"/>
    <property type="match status" value="1"/>
</dbReference>
<dbReference type="GO" id="GO:0005737">
    <property type="term" value="C:cytoplasm"/>
    <property type="evidence" value="ECO:0007669"/>
    <property type="project" value="TreeGrafter"/>
</dbReference>
<evidence type="ECO:0000256" key="1">
    <source>
        <dbReference type="SAM" id="Coils"/>
    </source>
</evidence>
<dbReference type="InterPro" id="IPR039873">
    <property type="entry name" value="CCDC78"/>
</dbReference>
<feature type="coiled-coil region" evidence="1">
    <location>
        <begin position="3"/>
        <end position="30"/>
    </location>
</feature>
<feature type="coiled-coil region" evidence="1">
    <location>
        <begin position="231"/>
        <end position="307"/>
    </location>
</feature>
<dbReference type="STRING" id="8022.A0A060VV63"/>
<dbReference type="AlphaFoldDB" id="A0A060VV63"/>
<accession>A0A060VV63</accession>
<dbReference type="Proteomes" id="UP000193380">
    <property type="component" value="Unassembled WGS sequence"/>
</dbReference>
<evidence type="ECO:0000259" key="2">
    <source>
        <dbReference type="Pfam" id="PF14739"/>
    </source>
</evidence>
<organism evidence="3 4">
    <name type="scientific">Oncorhynchus mykiss</name>
    <name type="common">Rainbow trout</name>
    <name type="synonym">Salmo gairdneri</name>
    <dbReference type="NCBI Taxonomy" id="8022"/>
    <lineage>
        <taxon>Eukaryota</taxon>
        <taxon>Metazoa</taxon>
        <taxon>Chordata</taxon>
        <taxon>Craniata</taxon>
        <taxon>Vertebrata</taxon>
        <taxon>Euteleostomi</taxon>
        <taxon>Actinopterygii</taxon>
        <taxon>Neopterygii</taxon>
        <taxon>Teleostei</taxon>
        <taxon>Protacanthopterygii</taxon>
        <taxon>Salmoniformes</taxon>
        <taxon>Salmonidae</taxon>
        <taxon>Salmoninae</taxon>
        <taxon>Oncorhynchus</taxon>
    </lineage>
</organism>
<protein>
    <recommendedName>
        <fullName evidence="2">DUF4472 domain-containing protein</fullName>
    </recommendedName>
</protein>
<gene>
    <name evidence="3" type="ORF">GSONMT00078407001</name>
</gene>
<evidence type="ECO:0000313" key="4">
    <source>
        <dbReference type="Proteomes" id="UP000193380"/>
    </source>
</evidence>